<evidence type="ECO:0000256" key="1">
    <source>
        <dbReference type="ARBA" id="ARBA00004127"/>
    </source>
</evidence>
<comment type="caution">
    <text evidence="9">The sequence shown here is derived from an EMBL/GenBank/DDBJ whole genome shotgun (WGS) entry which is preliminary data.</text>
</comment>
<dbReference type="GO" id="GO:0015369">
    <property type="term" value="F:calcium:proton antiporter activity"/>
    <property type="evidence" value="ECO:0007669"/>
    <property type="project" value="UniProtKB-ARBA"/>
</dbReference>
<evidence type="ECO:0000256" key="7">
    <source>
        <dbReference type="SAM" id="Phobius"/>
    </source>
</evidence>
<feature type="transmembrane region" description="Helical" evidence="7">
    <location>
        <begin position="166"/>
        <end position="186"/>
    </location>
</feature>
<dbReference type="PANTHER" id="PTHR31503">
    <property type="entry name" value="VACUOLAR CALCIUM ION TRANSPORTER"/>
    <property type="match status" value="1"/>
</dbReference>
<dbReference type="InterPro" id="IPR044880">
    <property type="entry name" value="NCX_ion-bd_dom_sf"/>
</dbReference>
<feature type="transmembrane region" description="Helical" evidence="7">
    <location>
        <begin position="38"/>
        <end position="62"/>
    </location>
</feature>
<evidence type="ECO:0000256" key="3">
    <source>
        <dbReference type="ARBA" id="ARBA00022692"/>
    </source>
</evidence>
<keyword evidence="4 7" id="KW-1133">Transmembrane helix</keyword>
<keyword evidence="3 7" id="KW-0812">Transmembrane</keyword>
<dbReference type="Pfam" id="PF01699">
    <property type="entry name" value="Na_Ca_ex"/>
    <property type="match status" value="2"/>
</dbReference>
<evidence type="ECO:0000256" key="6">
    <source>
        <dbReference type="ARBA" id="ARBA00023136"/>
    </source>
</evidence>
<proteinExistence type="predicted"/>
<gene>
    <name evidence="9" type="ORF">COT62_02310</name>
</gene>
<feature type="transmembrane region" description="Helical" evidence="7">
    <location>
        <begin position="192"/>
        <end position="211"/>
    </location>
</feature>
<evidence type="ECO:0000256" key="5">
    <source>
        <dbReference type="ARBA" id="ARBA00023065"/>
    </source>
</evidence>
<dbReference type="GO" id="GO:0006874">
    <property type="term" value="P:intracellular calcium ion homeostasis"/>
    <property type="evidence" value="ECO:0007669"/>
    <property type="project" value="TreeGrafter"/>
</dbReference>
<feature type="domain" description="Sodium/calcium exchanger membrane region" evidence="8">
    <location>
        <begin position="5"/>
        <end position="143"/>
    </location>
</feature>
<feature type="transmembrane region" description="Helical" evidence="7">
    <location>
        <begin position="265"/>
        <end position="282"/>
    </location>
</feature>
<evidence type="ECO:0000256" key="2">
    <source>
        <dbReference type="ARBA" id="ARBA00022448"/>
    </source>
</evidence>
<dbReference type="EMBL" id="PEZG01000054">
    <property type="protein sequence ID" value="PIS15689.1"/>
    <property type="molecule type" value="Genomic_DNA"/>
</dbReference>
<evidence type="ECO:0000259" key="8">
    <source>
        <dbReference type="Pfam" id="PF01699"/>
    </source>
</evidence>
<dbReference type="Proteomes" id="UP000231198">
    <property type="component" value="Unassembled WGS sequence"/>
</dbReference>
<evidence type="ECO:0000313" key="10">
    <source>
        <dbReference type="Proteomes" id="UP000231198"/>
    </source>
</evidence>
<dbReference type="InterPro" id="IPR004713">
    <property type="entry name" value="CaH_exchang"/>
</dbReference>
<protein>
    <recommendedName>
        <fullName evidence="8">Sodium/calcium exchanger membrane region domain-containing protein</fullName>
    </recommendedName>
</protein>
<organism evidence="9 10">
    <name type="scientific">Candidatus Roizmanbacteria bacterium CG09_land_8_20_14_0_10_41_9</name>
    <dbReference type="NCBI Taxonomy" id="1974850"/>
    <lineage>
        <taxon>Bacteria</taxon>
        <taxon>Candidatus Roizmaniibacteriota</taxon>
    </lineage>
</organism>
<feature type="transmembrane region" description="Helical" evidence="7">
    <location>
        <begin position="232"/>
        <end position="253"/>
    </location>
</feature>
<accession>A0A2H0WUU5</accession>
<evidence type="ECO:0000256" key="4">
    <source>
        <dbReference type="ARBA" id="ARBA00022989"/>
    </source>
</evidence>
<sequence length="312" mass="34829">MIINIFLYLLSFVFIWFGSGLIVSSIDTFARKLRISSFALSFFVLGLFTSIPEISLGINSIVEKEPEILVGDIIGEVIVIYLLLIPTLAIIGNGIKLNRQLNNQNLLLAMLVCLTPAFLISDRILSLSEGLLLILLYGLLFYFIEKNQGILEAVERKFAHPDGREFLYIGKIILGTGIVFLSSRYLVDRTVFFSQILNISPFLISLIALSLGTNLPELSVGIRSLYSGKKDIAFGDYVGSAAANTLILGVLTIFNGSSIVIPNHFFQRFFFMFIGLSLFYFFSRSKNDISRIEGIGLLYIYLLFLLVEIVVS</sequence>
<feature type="transmembrane region" description="Helical" evidence="7">
    <location>
        <begin position="103"/>
        <end position="121"/>
    </location>
</feature>
<feature type="transmembrane region" description="Helical" evidence="7">
    <location>
        <begin position="294"/>
        <end position="311"/>
    </location>
</feature>
<reference evidence="10" key="1">
    <citation type="submission" date="2017-09" db="EMBL/GenBank/DDBJ databases">
        <title>Depth-based differentiation of microbial function through sediment-hosted aquifers and enrichment of novel symbionts in the deep terrestrial subsurface.</title>
        <authorList>
            <person name="Probst A.J."/>
            <person name="Ladd B."/>
            <person name="Jarett J.K."/>
            <person name="Geller-Mcgrath D.E."/>
            <person name="Sieber C.M.K."/>
            <person name="Emerson J.B."/>
            <person name="Anantharaman K."/>
            <person name="Thomas B.C."/>
            <person name="Malmstrom R."/>
            <person name="Stieglmeier M."/>
            <person name="Klingl A."/>
            <person name="Woyke T."/>
            <person name="Ryan C.M."/>
            <person name="Banfield J.F."/>
        </authorList>
    </citation>
    <scope>NUCLEOTIDE SEQUENCE [LARGE SCALE GENOMIC DNA]</scope>
</reference>
<feature type="domain" description="Sodium/calcium exchanger membrane region" evidence="8">
    <location>
        <begin position="170"/>
        <end position="308"/>
    </location>
</feature>
<evidence type="ECO:0000313" key="9">
    <source>
        <dbReference type="EMBL" id="PIS15689.1"/>
    </source>
</evidence>
<keyword evidence="2" id="KW-0813">Transport</keyword>
<dbReference type="GO" id="GO:0012505">
    <property type="term" value="C:endomembrane system"/>
    <property type="evidence" value="ECO:0007669"/>
    <property type="project" value="UniProtKB-SubCell"/>
</dbReference>
<comment type="subcellular location">
    <subcellularLocation>
        <location evidence="1">Endomembrane system</location>
        <topology evidence="1">Multi-pass membrane protein</topology>
    </subcellularLocation>
</comment>
<keyword evidence="6 7" id="KW-0472">Membrane</keyword>
<keyword evidence="5" id="KW-0406">Ion transport</keyword>
<feature type="transmembrane region" description="Helical" evidence="7">
    <location>
        <begin position="6"/>
        <end position="26"/>
    </location>
</feature>
<dbReference type="InterPro" id="IPR004837">
    <property type="entry name" value="NaCa_Exmemb"/>
</dbReference>
<dbReference type="GO" id="GO:0016020">
    <property type="term" value="C:membrane"/>
    <property type="evidence" value="ECO:0007669"/>
    <property type="project" value="InterPro"/>
</dbReference>
<dbReference type="PANTHER" id="PTHR31503:SF22">
    <property type="entry name" value="VACUOLAR CALCIUM ION TRANSPORTER"/>
    <property type="match status" value="1"/>
</dbReference>
<dbReference type="AlphaFoldDB" id="A0A2H0WUU5"/>
<name>A0A2H0WUU5_9BACT</name>
<feature type="transmembrane region" description="Helical" evidence="7">
    <location>
        <begin position="68"/>
        <end position="91"/>
    </location>
</feature>
<feature type="transmembrane region" description="Helical" evidence="7">
    <location>
        <begin position="127"/>
        <end position="145"/>
    </location>
</feature>
<dbReference type="Gene3D" id="1.20.1420.30">
    <property type="entry name" value="NCX, central ion-binding region"/>
    <property type="match status" value="2"/>
</dbReference>